<gene>
    <name evidence="2" type="ORF">HNQ97_006728</name>
</gene>
<sequence length="256" mass="27477">MTAAAGIAEAAHKVLAKSMASTDAPSRTPGSRHCARTTPGIRRSRRLAGFRRSPEGAAVAVRPCGRAHRDRRRQVQRSRPRGGRRRRKRTAGPSWCGRDRAPALWSRRRRACRTPSAARTAARGSAGAGRLPCRPSQRASIDPGSRLGGRRSAPGDTAEGGRRTCRPNMGDGRLGRDAAFDEPRWSRRLHNDQAPAVSISCTSPPVRAPVPRPLLEQTMAPVPAHSPTAPARNQANSCCGDNAYRRATALTVSPAS</sequence>
<organism evidence="2 3">
    <name type="scientific">Aminobacter ciceronei</name>
    <dbReference type="NCBI Taxonomy" id="150723"/>
    <lineage>
        <taxon>Bacteria</taxon>
        <taxon>Pseudomonadati</taxon>
        <taxon>Pseudomonadota</taxon>
        <taxon>Alphaproteobacteria</taxon>
        <taxon>Hyphomicrobiales</taxon>
        <taxon>Phyllobacteriaceae</taxon>
        <taxon>Aminobacter</taxon>
    </lineage>
</organism>
<evidence type="ECO:0000313" key="2">
    <source>
        <dbReference type="EMBL" id="MBA9024681.1"/>
    </source>
</evidence>
<feature type="compositionally biased region" description="Polar residues" evidence="1">
    <location>
        <begin position="19"/>
        <end position="29"/>
    </location>
</feature>
<comment type="caution">
    <text evidence="2">The sequence shown here is derived from an EMBL/GenBank/DDBJ whole genome shotgun (WGS) entry which is preliminary data.</text>
</comment>
<keyword evidence="3" id="KW-1185">Reference proteome</keyword>
<dbReference type="EMBL" id="JACJHZ010000082">
    <property type="protein sequence ID" value="MBA9024681.1"/>
    <property type="molecule type" value="Genomic_DNA"/>
</dbReference>
<dbReference type="Proteomes" id="UP000587524">
    <property type="component" value="Unassembled WGS sequence"/>
</dbReference>
<evidence type="ECO:0000256" key="1">
    <source>
        <dbReference type="SAM" id="MobiDB-lite"/>
    </source>
</evidence>
<protein>
    <submittedName>
        <fullName evidence="2">Uncharacterized protein</fullName>
    </submittedName>
</protein>
<proteinExistence type="predicted"/>
<feature type="compositionally biased region" description="Low complexity" evidence="1">
    <location>
        <begin position="113"/>
        <end position="130"/>
    </location>
</feature>
<feature type="region of interest" description="Disordered" evidence="1">
    <location>
        <begin position="17"/>
        <end position="177"/>
    </location>
</feature>
<feature type="compositionally biased region" description="Basic residues" evidence="1">
    <location>
        <begin position="65"/>
        <end position="90"/>
    </location>
</feature>
<name>A0ABR6CIW9_9HYPH</name>
<evidence type="ECO:0000313" key="3">
    <source>
        <dbReference type="Proteomes" id="UP000587524"/>
    </source>
</evidence>
<reference evidence="2 3" key="1">
    <citation type="submission" date="2020-08" db="EMBL/GenBank/DDBJ databases">
        <title>Genomic Encyclopedia of Type Strains, Phase IV (KMG-IV): sequencing the most valuable type-strain genomes for metagenomic binning, comparative biology and taxonomic classification.</title>
        <authorList>
            <person name="Goeker M."/>
        </authorList>
    </citation>
    <scope>NUCLEOTIDE SEQUENCE [LARGE SCALE GENOMIC DNA]</scope>
    <source>
        <strain evidence="2 3">DSM 17455</strain>
    </source>
</reference>
<accession>A0ABR6CIW9</accession>